<feature type="transmembrane region" description="Helical" evidence="1">
    <location>
        <begin position="132"/>
        <end position="156"/>
    </location>
</feature>
<evidence type="ECO:0000313" key="2">
    <source>
        <dbReference type="EMBL" id="KAF0762041.1"/>
    </source>
</evidence>
<comment type="caution">
    <text evidence="2">The sequence shown here is derived from an EMBL/GenBank/DDBJ whole genome shotgun (WGS) entry which is preliminary data.</text>
</comment>
<feature type="transmembrane region" description="Helical" evidence="1">
    <location>
        <begin position="72"/>
        <end position="90"/>
    </location>
</feature>
<feature type="transmembrane region" description="Helical" evidence="1">
    <location>
        <begin position="102"/>
        <end position="125"/>
    </location>
</feature>
<proteinExistence type="predicted"/>
<reference evidence="2 3" key="1">
    <citation type="submission" date="2019-08" db="EMBL/GenBank/DDBJ databases">
        <title>Whole genome of Aphis craccivora.</title>
        <authorList>
            <person name="Voronova N.V."/>
            <person name="Shulinski R.S."/>
            <person name="Bandarenka Y.V."/>
            <person name="Zhorov D.G."/>
            <person name="Warner D."/>
        </authorList>
    </citation>
    <scope>NUCLEOTIDE SEQUENCE [LARGE SCALE GENOMIC DNA]</scope>
    <source>
        <strain evidence="2">180601</strain>
        <tissue evidence="2">Whole Body</tissue>
    </source>
</reference>
<dbReference type="Proteomes" id="UP000478052">
    <property type="component" value="Unassembled WGS sequence"/>
</dbReference>
<keyword evidence="1" id="KW-0812">Transmembrane</keyword>
<dbReference type="EMBL" id="VUJU01002236">
    <property type="protein sequence ID" value="KAF0762041.1"/>
    <property type="molecule type" value="Genomic_DNA"/>
</dbReference>
<keyword evidence="3" id="KW-1185">Reference proteome</keyword>
<evidence type="ECO:0000313" key="3">
    <source>
        <dbReference type="Proteomes" id="UP000478052"/>
    </source>
</evidence>
<keyword evidence="1" id="KW-0472">Membrane</keyword>
<dbReference type="OrthoDB" id="6588729at2759"/>
<organism evidence="2 3">
    <name type="scientific">Aphis craccivora</name>
    <name type="common">Cowpea aphid</name>
    <dbReference type="NCBI Taxonomy" id="307492"/>
    <lineage>
        <taxon>Eukaryota</taxon>
        <taxon>Metazoa</taxon>
        <taxon>Ecdysozoa</taxon>
        <taxon>Arthropoda</taxon>
        <taxon>Hexapoda</taxon>
        <taxon>Insecta</taxon>
        <taxon>Pterygota</taxon>
        <taxon>Neoptera</taxon>
        <taxon>Paraneoptera</taxon>
        <taxon>Hemiptera</taxon>
        <taxon>Sternorrhyncha</taxon>
        <taxon>Aphidomorpha</taxon>
        <taxon>Aphidoidea</taxon>
        <taxon>Aphididae</taxon>
        <taxon>Aphidini</taxon>
        <taxon>Aphis</taxon>
        <taxon>Aphis</taxon>
    </lineage>
</organism>
<accession>A0A6G0YVJ9</accession>
<keyword evidence="1" id="KW-1133">Transmembrane helix</keyword>
<gene>
    <name evidence="2" type="ORF">FWK35_00016733</name>
</gene>
<feature type="transmembrane region" description="Helical" evidence="1">
    <location>
        <begin position="162"/>
        <end position="181"/>
    </location>
</feature>
<name>A0A6G0YVJ9_APHCR</name>
<protein>
    <submittedName>
        <fullName evidence="2">Uncharacterized protein</fullName>
    </submittedName>
</protein>
<evidence type="ECO:0000256" key="1">
    <source>
        <dbReference type="SAM" id="Phobius"/>
    </source>
</evidence>
<sequence length="192" mass="21468">MSVFKFLRNLSETRTFAIFFQYKSVAFSLVPHNSNIDENSSKPIFANYFVVVENLIQVIHTAPNVQQSGTHLPAFFCLILSFGSIIPVFAELDITFSQFSSDFAYLTLYSYLGIGIITLVSLCIAEPISEKLALYSSCVAVIMHLISAVFIIIDVFGHEYLWALRLISGLCAGANSVAYGWEVLYTTKFVHH</sequence>
<dbReference type="AlphaFoldDB" id="A0A6G0YVJ9"/>